<keyword evidence="7 11" id="KW-0479">Metal-binding</keyword>
<keyword evidence="13" id="KW-1185">Reference proteome</keyword>
<keyword evidence="6 11" id="KW-0645">Protease</keyword>
<organism evidence="12 13">
    <name type="scientific">Cryptosporidium andersoni</name>
    <dbReference type="NCBI Taxonomy" id="117008"/>
    <lineage>
        <taxon>Eukaryota</taxon>
        <taxon>Sar</taxon>
        <taxon>Alveolata</taxon>
        <taxon>Apicomplexa</taxon>
        <taxon>Conoidasida</taxon>
        <taxon>Coccidia</taxon>
        <taxon>Eucoccidiorida</taxon>
        <taxon>Eimeriorina</taxon>
        <taxon>Cryptosporidiidae</taxon>
        <taxon>Cryptosporidium</taxon>
    </lineage>
</organism>
<evidence type="ECO:0000256" key="9">
    <source>
        <dbReference type="ARBA" id="ARBA00022833"/>
    </source>
</evidence>
<comment type="cofactor">
    <cofactor evidence="2">
        <name>Zn(2+)</name>
        <dbReference type="ChEBI" id="CHEBI:29105"/>
    </cofactor>
</comment>
<evidence type="ECO:0000313" key="13">
    <source>
        <dbReference type="Proteomes" id="UP000186804"/>
    </source>
</evidence>
<evidence type="ECO:0000256" key="11">
    <source>
        <dbReference type="RuleBase" id="RU004386"/>
    </source>
</evidence>
<evidence type="ECO:0000256" key="2">
    <source>
        <dbReference type="ARBA" id="ARBA00001947"/>
    </source>
</evidence>
<accession>A0A1J4MT34</accession>
<dbReference type="AlphaFoldDB" id="A0A1J4MT34"/>
<evidence type="ECO:0000256" key="8">
    <source>
        <dbReference type="ARBA" id="ARBA00022801"/>
    </source>
</evidence>
<comment type="catalytic activity">
    <reaction evidence="1">
        <text>Release of an N-terminal aspartate or glutamate from a peptide, with a preference for aspartate.</text>
        <dbReference type="EC" id="3.4.11.21"/>
    </reaction>
</comment>
<dbReference type="EMBL" id="LRBS01000037">
    <property type="protein sequence ID" value="OII77402.1"/>
    <property type="molecule type" value="Genomic_DNA"/>
</dbReference>
<keyword evidence="8 11" id="KW-0378">Hydrolase</keyword>
<protein>
    <recommendedName>
        <fullName evidence="4">aspartyl aminopeptidase</fullName>
        <ecNumber evidence="4">3.4.11.21</ecNumber>
    </recommendedName>
</protein>
<proteinExistence type="inferred from homology"/>
<keyword evidence="10 11" id="KW-0482">Metalloprotease</keyword>
<dbReference type="PRINTS" id="PR00932">
    <property type="entry name" value="AMINO1PTASE"/>
</dbReference>
<comment type="similarity">
    <text evidence="3 11">Belongs to the peptidase M18 family.</text>
</comment>
<keyword evidence="5 11" id="KW-0031">Aminopeptidase</keyword>
<dbReference type="GO" id="GO:0006508">
    <property type="term" value="P:proteolysis"/>
    <property type="evidence" value="ECO:0007669"/>
    <property type="project" value="UniProtKB-KW"/>
</dbReference>
<dbReference type="EC" id="3.4.11.21" evidence="4"/>
<sequence length="463" mass="52285">MNSQMKPAHKDFTEKFLNYLNSTGSPYHTVNEMVEVLKKSGFVRYNGDLKKDGKYYLTFNYSTLLAFHIGPDFDLNNQRSTAVIAGAHTDSPCLRIRPNSITHNEGFTQLSVSTYGGGLWHTWFDRGLGVAGKVVTTNCREKLIRIQEPICIIPNLAIHLQLGEEHKSFTFDKEFHLQPIISCATHDSSLEDQNNFKQVYTLPKELLNKICDQTELQPNEVLSYDLCLMDSVPSRFAGVNEEFIDSPRLDNLGGTYSCFHALILASENNKHDIIMVASFDHEEVGSKSYTGSQSDILRQVLTELLSKLAEAETFSFQHFMYRSMFLSVDMAHGVHPNYPERHQKDHKPVFKGGIVLKHNFNQSYSTDCTTASYLKAIAQKANIPLQEFLVKNNSPCGGTIGPIVACKLGIRTADIGVPMLAMHSIREFMAADDIYILMDFIKSYFKLWGEFKGQSLLLDDLHI</sequence>
<dbReference type="InterPro" id="IPR001948">
    <property type="entry name" value="Peptidase_M18"/>
</dbReference>
<evidence type="ECO:0000256" key="4">
    <source>
        <dbReference type="ARBA" id="ARBA00011965"/>
    </source>
</evidence>
<dbReference type="OrthoDB" id="9880441at2759"/>
<dbReference type="Gene3D" id="3.40.630.10">
    <property type="entry name" value="Zn peptidases"/>
    <property type="match status" value="1"/>
</dbReference>
<dbReference type="Proteomes" id="UP000186804">
    <property type="component" value="Unassembled WGS sequence"/>
</dbReference>
<evidence type="ECO:0000256" key="6">
    <source>
        <dbReference type="ARBA" id="ARBA00022670"/>
    </source>
</evidence>
<reference evidence="12 13" key="1">
    <citation type="submission" date="2016-10" db="EMBL/GenBank/DDBJ databases">
        <title>Reductive evolution of mitochondrial metabolism and differential evolution of invasion-related proteins in Cryptosporidium.</title>
        <authorList>
            <person name="Liu S."/>
            <person name="Roellig D.M."/>
            <person name="Guo Y."/>
            <person name="Li N."/>
            <person name="Frace M.A."/>
            <person name="Tang K."/>
            <person name="Zhang L."/>
            <person name="Feng Y."/>
            <person name="Xiao L."/>
        </authorList>
    </citation>
    <scope>NUCLEOTIDE SEQUENCE [LARGE SCALE GENOMIC DNA]</scope>
    <source>
        <strain evidence="12">30847</strain>
    </source>
</reference>
<dbReference type="InterPro" id="IPR023358">
    <property type="entry name" value="Peptidase_M18_dom2"/>
</dbReference>
<dbReference type="CDD" id="cd05658">
    <property type="entry name" value="M18_DAP"/>
    <property type="match status" value="1"/>
</dbReference>
<dbReference type="GO" id="GO:0008237">
    <property type="term" value="F:metallopeptidase activity"/>
    <property type="evidence" value="ECO:0007669"/>
    <property type="project" value="UniProtKB-KW"/>
</dbReference>
<dbReference type="GO" id="GO:0008270">
    <property type="term" value="F:zinc ion binding"/>
    <property type="evidence" value="ECO:0007669"/>
    <property type="project" value="InterPro"/>
</dbReference>
<evidence type="ECO:0000256" key="10">
    <source>
        <dbReference type="ARBA" id="ARBA00023049"/>
    </source>
</evidence>
<dbReference type="RefSeq" id="XP_067069248.1">
    <property type="nucleotide sequence ID" value="XM_067211133.1"/>
</dbReference>
<dbReference type="GO" id="GO:0005737">
    <property type="term" value="C:cytoplasm"/>
    <property type="evidence" value="ECO:0007669"/>
    <property type="project" value="UniProtKB-ARBA"/>
</dbReference>
<comment type="caution">
    <text evidence="12">The sequence shown here is derived from an EMBL/GenBank/DDBJ whole genome shotgun (WGS) entry which is preliminary data.</text>
</comment>
<dbReference type="SUPFAM" id="SSF101821">
    <property type="entry name" value="Aminopeptidase/glucanase lid domain"/>
    <property type="match status" value="1"/>
</dbReference>
<dbReference type="SUPFAM" id="SSF53187">
    <property type="entry name" value="Zn-dependent exopeptidases"/>
    <property type="match status" value="1"/>
</dbReference>
<name>A0A1J4MT34_9CRYT</name>
<evidence type="ECO:0000256" key="1">
    <source>
        <dbReference type="ARBA" id="ARBA00001335"/>
    </source>
</evidence>
<evidence type="ECO:0000256" key="3">
    <source>
        <dbReference type="ARBA" id="ARBA00008290"/>
    </source>
</evidence>
<gene>
    <name evidence="12" type="ORF">cand_008930</name>
</gene>
<evidence type="ECO:0000313" key="12">
    <source>
        <dbReference type="EMBL" id="OII77402.1"/>
    </source>
</evidence>
<dbReference type="NCBIfam" id="NF002759">
    <property type="entry name" value="PRK02813.1"/>
    <property type="match status" value="1"/>
</dbReference>
<dbReference type="Pfam" id="PF02127">
    <property type="entry name" value="Peptidase_M18"/>
    <property type="match status" value="1"/>
</dbReference>
<dbReference type="PANTHER" id="PTHR28570:SF3">
    <property type="entry name" value="ASPARTYL AMINOPEPTIDASE"/>
    <property type="match status" value="1"/>
</dbReference>
<dbReference type="GeneID" id="92365078"/>
<dbReference type="GO" id="GO:0004177">
    <property type="term" value="F:aminopeptidase activity"/>
    <property type="evidence" value="ECO:0007669"/>
    <property type="project" value="UniProtKB-KW"/>
</dbReference>
<dbReference type="Gene3D" id="2.30.250.10">
    <property type="entry name" value="Aminopeptidase i, Domain 2"/>
    <property type="match status" value="1"/>
</dbReference>
<evidence type="ECO:0000256" key="7">
    <source>
        <dbReference type="ARBA" id="ARBA00022723"/>
    </source>
</evidence>
<keyword evidence="9 11" id="KW-0862">Zinc</keyword>
<dbReference type="VEuPathDB" id="CryptoDB:cand_008930"/>
<evidence type="ECO:0000256" key="5">
    <source>
        <dbReference type="ARBA" id="ARBA00022438"/>
    </source>
</evidence>
<dbReference type="PANTHER" id="PTHR28570">
    <property type="entry name" value="ASPARTYL AMINOPEPTIDASE"/>
    <property type="match status" value="1"/>
</dbReference>